<gene>
    <name evidence="3" type="ORF">ACFOWD_04275</name>
</gene>
<comment type="caution">
    <text evidence="3">The sequence shown here is derived from an EMBL/GenBank/DDBJ whole genome shotgun (WGS) entry which is preliminary data.</text>
</comment>
<keyword evidence="4" id="KW-1185">Reference proteome</keyword>
<feature type="modified residue" description="4-aspartylphosphate" evidence="1">
    <location>
        <position position="56"/>
    </location>
</feature>
<reference evidence="4" key="1">
    <citation type="journal article" date="2019" name="Int. J. Syst. Evol. Microbiol.">
        <title>The Global Catalogue of Microorganisms (GCM) 10K type strain sequencing project: providing services to taxonomists for standard genome sequencing and annotation.</title>
        <authorList>
            <consortium name="The Broad Institute Genomics Platform"/>
            <consortium name="The Broad Institute Genome Sequencing Center for Infectious Disease"/>
            <person name="Wu L."/>
            <person name="Ma J."/>
        </authorList>
    </citation>
    <scope>NUCLEOTIDE SEQUENCE [LARGE SCALE GENOMIC DNA]</scope>
    <source>
        <strain evidence="4">CECT 8655</strain>
    </source>
</reference>
<evidence type="ECO:0000313" key="4">
    <source>
        <dbReference type="Proteomes" id="UP001595826"/>
    </source>
</evidence>
<protein>
    <submittedName>
        <fullName evidence="3">Response regulator</fullName>
    </submittedName>
</protein>
<proteinExistence type="predicted"/>
<name>A0ABV8RA54_9FLAO</name>
<dbReference type="SMART" id="SM00448">
    <property type="entry name" value="REC"/>
    <property type="match status" value="1"/>
</dbReference>
<evidence type="ECO:0000259" key="2">
    <source>
        <dbReference type="PROSITE" id="PS50110"/>
    </source>
</evidence>
<organism evidence="3 4">
    <name type="scientific">Polaribacter marinivivus</name>
    <dbReference type="NCBI Taxonomy" id="1524260"/>
    <lineage>
        <taxon>Bacteria</taxon>
        <taxon>Pseudomonadati</taxon>
        <taxon>Bacteroidota</taxon>
        <taxon>Flavobacteriia</taxon>
        <taxon>Flavobacteriales</taxon>
        <taxon>Flavobacteriaceae</taxon>
    </lineage>
</organism>
<dbReference type="InterPro" id="IPR001789">
    <property type="entry name" value="Sig_transdc_resp-reg_receiver"/>
</dbReference>
<evidence type="ECO:0000313" key="3">
    <source>
        <dbReference type="EMBL" id="MFC4268114.1"/>
    </source>
</evidence>
<dbReference type="PANTHER" id="PTHR44520:SF2">
    <property type="entry name" value="RESPONSE REGULATOR RCP1"/>
    <property type="match status" value="1"/>
</dbReference>
<dbReference type="InterPro" id="IPR011006">
    <property type="entry name" value="CheY-like_superfamily"/>
</dbReference>
<dbReference type="PANTHER" id="PTHR44520">
    <property type="entry name" value="RESPONSE REGULATOR RCP1-RELATED"/>
    <property type="match status" value="1"/>
</dbReference>
<keyword evidence="1" id="KW-0597">Phosphoprotein</keyword>
<dbReference type="PROSITE" id="PS50110">
    <property type="entry name" value="RESPONSE_REGULATORY"/>
    <property type="match status" value="1"/>
</dbReference>
<accession>A0ABV8RA54</accession>
<dbReference type="RefSeq" id="WP_298990961.1">
    <property type="nucleotide sequence ID" value="NZ_JBHSCY010000001.1"/>
</dbReference>
<dbReference type="Proteomes" id="UP001595826">
    <property type="component" value="Unassembled WGS sequence"/>
</dbReference>
<dbReference type="PROSITE" id="PS50890">
    <property type="entry name" value="PUA"/>
    <property type="match status" value="1"/>
</dbReference>
<dbReference type="Pfam" id="PF00072">
    <property type="entry name" value="Response_reg"/>
    <property type="match status" value="1"/>
</dbReference>
<dbReference type="Gene3D" id="3.40.50.2300">
    <property type="match status" value="1"/>
</dbReference>
<dbReference type="InterPro" id="IPR052893">
    <property type="entry name" value="TCS_response_regulator"/>
</dbReference>
<dbReference type="EMBL" id="JBHSCY010000001">
    <property type="protein sequence ID" value="MFC4268114.1"/>
    <property type="molecule type" value="Genomic_DNA"/>
</dbReference>
<evidence type="ECO:0000256" key="1">
    <source>
        <dbReference type="PROSITE-ProRule" id="PRU00169"/>
    </source>
</evidence>
<dbReference type="SUPFAM" id="SSF52172">
    <property type="entry name" value="CheY-like"/>
    <property type="match status" value="1"/>
</dbReference>
<feature type="domain" description="Response regulatory" evidence="2">
    <location>
        <begin position="5"/>
        <end position="123"/>
    </location>
</feature>
<sequence>MKALSILLVEDDEIIRLKFKKVCKNLKANHSVVEAENGEKGLAVLANHHFDLIISDLKMPVMNGITFIKNVKKDDRFKKIPLVVMTTSEEEEDMQQCNNLCVDGYFLKSLNFKKYEQEVISILDYWSTKEKVIS</sequence>